<feature type="transmembrane region" description="Helical" evidence="5">
    <location>
        <begin position="61"/>
        <end position="79"/>
    </location>
</feature>
<sequence>MSLLFLPLTLIIYYSAVKLYKRFPNPLLAPFLISLVVIIGVLLITGIGYSNYQKGTKALTFFLDPGIVALAYPLFTSLSEVRRQFIPIITCVVVGAMVGIIVSIGVLFLLGANAQMLATIAPRAVTTPIAMEVSRMIAGKPGLTASLVIIAGLFGSVGGFSLFKLLKVRSEAAMGMALGCASHALGTAKAAEINPKIAAFSSIALILSAITTALLAPVIQWIIHFLTQS</sequence>
<keyword evidence="6" id="KW-0378">Hydrolase</keyword>
<keyword evidence="2 5" id="KW-0812">Transmembrane</keyword>
<dbReference type="EMBL" id="SMGD01000014">
    <property type="protein sequence ID" value="TCK47687.1"/>
    <property type="molecule type" value="Genomic_DNA"/>
</dbReference>
<evidence type="ECO:0000313" key="7">
    <source>
        <dbReference type="Proteomes" id="UP000295565"/>
    </source>
</evidence>
<evidence type="ECO:0000256" key="5">
    <source>
        <dbReference type="SAM" id="Phobius"/>
    </source>
</evidence>
<dbReference type="RefSeq" id="WP_165872757.1">
    <property type="nucleotide sequence ID" value="NZ_OU594967.1"/>
</dbReference>
<dbReference type="PANTHER" id="PTHR30249:SF0">
    <property type="entry name" value="PLASTIDAL GLYCOLATE_GLYCERATE TRANSLOCATOR 1, CHLOROPLASTIC"/>
    <property type="match status" value="1"/>
</dbReference>
<name>A0A4R1JB02_9GAMM</name>
<dbReference type="GO" id="GO:0016787">
    <property type="term" value="F:hydrolase activity"/>
    <property type="evidence" value="ECO:0007669"/>
    <property type="project" value="UniProtKB-KW"/>
</dbReference>
<reference evidence="6 7" key="1">
    <citation type="submission" date="2019-03" db="EMBL/GenBank/DDBJ databases">
        <title>Genomic Encyclopedia of Type Strains, Phase IV (KMG-IV): sequencing the most valuable type-strain genomes for metagenomic binning, comparative biology and taxonomic classification.</title>
        <authorList>
            <person name="Goeker M."/>
        </authorList>
    </citation>
    <scope>NUCLEOTIDE SEQUENCE [LARGE SCALE GENOMIC DNA]</scope>
    <source>
        <strain evidence="6 7">DSM 18577</strain>
    </source>
</reference>
<dbReference type="Pfam" id="PF04172">
    <property type="entry name" value="LrgB"/>
    <property type="match status" value="1"/>
</dbReference>
<keyword evidence="4 5" id="KW-0472">Membrane</keyword>
<keyword evidence="3 5" id="KW-1133">Transmembrane helix</keyword>
<feature type="transmembrane region" description="Helical" evidence="5">
    <location>
        <begin position="27"/>
        <end position="49"/>
    </location>
</feature>
<dbReference type="Proteomes" id="UP000295565">
    <property type="component" value="Unassembled WGS sequence"/>
</dbReference>
<feature type="transmembrane region" description="Helical" evidence="5">
    <location>
        <begin position="85"/>
        <end position="110"/>
    </location>
</feature>
<gene>
    <name evidence="6" type="ORF">EV690_2732</name>
</gene>
<organism evidence="6 7">
    <name type="scientific">Celerinatantimonas diazotrophica</name>
    <dbReference type="NCBI Taxonomy" id="412034"/>
    <lineage>
        <taxon>Bacteria</taxon>
        <taxon>Pseudomonadati</taxon>
        <taxon>Pseudomonadota</taxon>
        <taxon>Gammaproteobacteria</taxon>
        <taxon>Celerinatantimonadaceae</taxon>
        <taxon>Celerinatantimonas</taxon>
    </lineage>
</organism>
<comment type="subcellular location">
    <subcellularLocation>
        <location evidence="1">Membrane</location>
        <topology evidence="1">Multi-pass membrane protein</topology>
    </subcellularLocation>
</comment>
<evidence type="ECO:0000256" key="4">
    <source>
        <dbReference type="ARBA" id="ARBA00023136"/>
    </source>
</evidence>
<comment type="caution">
    <text evidence="6">The sequence shown here is derived from an EMBL/GenBank/DDBJ whole genome shotgun (WGS) entry which is preliminary data.</text>
</comment>
<feature type="transmembrane region" description="Helical" evidence="5">
    <location>
        <begin position="143"/>
        <end position="166"/>
    </location>
</feature>
<proteinExistence type="predicted"/>
<evidence type="ECO:0000256" key="2">
    <source>
        <dbReference type="ARBA" id="ARBA00022692"/>
    </source>
</evidence>
<dbReference type="AlphaFoldDB" id="A0A4R1JB02"/>
<evidence type="ECO:0000313" key="6">
    <source>
        <dbReference type="EMBL" id="TCK47687.1"/>
    </source>
</evidence>
<dbReference type="InterPro" id="IPR007300">
    <property type="entry name" value="CidB/LrgB"/>
</dbReference>
<keyword evidence="7" id="KW-1185">Reference proteome</keyword>
<dbReference type="GO" id="GO:0016020">
    <property type="term" value="C:membrane"/>
    <property type="evidence" value="ECO:0007669"/>
    <property type="project" value="UniProtKB-SubCell"/>
</dbReference>
<accession>A0A4R1JB02</accession>
<evidence type="ECO:0000256" key="1">
    <source>
        <dbReference type="ARBA" id="ARBA00004141"/>
    </source>
</evidence>
<evidence type="ECO:0000256" key="3">
    <source>
        <dbReference type="ARBA" id="ARBA00022989"/>
    </source>
</evidence>
<feature type="transmembrane region" description="Helical" evidence="5">
    <location>
        <begin position="203"/>
        <end position="223"/>
    </location>
</feature>
<protein>
    <submittedName>
        <fullName evidence="6">Putative murein hydrolase (TIGR00659 family)</fullName>
    </submittedName>
</protein>
<dbReference type="PANTHER" id="PTHR30249">
    <property type="entry name" value="PUTATIVE SEROTONIN TRANSPORTER"/>
    <property type="match status" value="1"/>
</dbReference>